<dbReference type="EMBL" id="JAGKQM010000005">
    <property type="protein sequence ID" value="KAH0924849.1"/>
    <property type="molecule type" value="Genomic_DNA"/>
</dbReference>
<protein>
    <recommendedName>
        <fullName evidence="2">Neprosin PEP catalytic domain-containing protein</fullName>
    </recommendedName>
</protein>
<feature type="domain" description="Neprosin PEP catalytic" evidence="2">
    <location>
        <begin position="1812"/>
        <end position="2060"/>
    </location>
</feature>
<dbReference type="Pfam" id="PF06101">
    <property type="entry name" value="Vps62"/>
    <property type="match status" value="2"/>
</dbReference>
<dbReference type="Proteomes" id="UP000824890">
    <property type="component" value="Unassembled WGS sequence"/>
</dbReference>
<feature type="domain" description="Neprosin PEP catalytic" evidence="2">
    <location>
        <begin position="2589"/>
        <end position="2840"/>
    </location>
</feature>
<keyword evidence="1" id="KW-0732">Signal</keyword>
<evidence type="ECO:0000313" key="3">
    <source>
        <dbReference type="EMBL" id="KAH0924849.1"/>
    </source>
</evidence>
<feature type="chain" id="PRO_5046418900" description="Neprosin PEP catalytic domain-containing protein" evidence="1">
    <location>
        <begin position="27"/>
        <end position="2840"/>
    </location>
</feature>
<accession>A0ABQ8D642</accession>
<dbReference type="InterPro" id="IPR053168">
    <property type="entry name" value="Glutamic_endopeptidase"/>
</dbReference>
<evidence type="ECO:0000259" key="2">
    <source>
        <dbReference type="PROSITE" id="PS52045"/>
    </source>
</evidence>
<organism evidence="3 4">
    <name type="scientific">Brassica napus</name>
    <name type="common">Rape</name>
    <dbReference type="NCBI Taxonomy" id="3708"/>
    <lineage>
        <taxon>Eukaryota</taxon>
        <taxon>Viridiplantae</taxon>
        <taxon>Streptophyta</taxon>
        <taxon>Embryophyta</taxon>
        <taxon>Tracheophyta</taxon>
        <taxon>Spermatophyta</taxon>
        <taxon>Magnoliopsida</taxon>
        <taxon>eudicotyledons</taxon>
        <taxon>Gunneridae</taxon>
        <taxon>Pentapetalae</taxon>
        <taxon>rosids</taxon>
        <taxon>malvids</taxon>
        <taxon>Brassicales</taxon>
        <taxon>Brassicaceae</taxon>
        <taxon>Brassiceae</taxon>
        <taxon>Brassica</taxon>
    </lineage>
</organism>
<dbReference type="Gene3D" id="3.90.1320.10">
    <property type="entry name" value="Outer-capsid protein sigma 3, large lobe"/>
    <property type="match status" value="6"/>
</dbReference>
<dbReference type="PANTHER" id="PTHR31589:SF217">
    <property type="entry name" value="CARBOXYL-TERMINAL PEPTIDASE"/>
    <property type="match status" value="1"/>
</dbReference>
<keyword evidence="4" id="KW-1185">Reference proteome</keyword>
<name>A0ABQ8D642_BRANA</name>
<evidence type="ECO:0000313" key="4">
    <source>
        <dbReference type="Proteomes" id="UP000824890"/>
    </source>
</evidence>
<feature type="domain" description="Neprosin PEP catalytic" evidence="2">
    <location>
        <begin position="165"/>
        <end position="417"/>
    </location>
</feature>
<feature type="domain" description="Neprosin PEP catalytic" evidence="2">
    <location>
        <begin position="547"/>
        <end position="798"/>
    </location>
</feature>
<feature type="signal peptide" evidence="1">
    <location>
        <begin position="1"/>
        <end position="26"/>
    </location>
</feature>
<dbReference type="InterPro" id="IPR025521">
    <property type="entry name" value="Neprosin_propep"/>
</dbReference>
<comment type="caution">
    <text evidence="3">The sequence shown here is derived from an EMBL/GenBank/DDBJ whole genome shotgun (WGS) entry which is preliminary data.</text>
</comment>
<dbReference type="InterPro" id="IPR004314">
    <property type="entry name" value="Neprosin"/>
</dbReference>
<gene>
    <name evidence="3" type="ORF">HID58_017105</name>
</gene>
<dbReference type="InterPro" id="IPR009291">
    <property type="entry name" value="Vps62"/>
</dbReference>
<feature type="domain" description="Neprosin PEP catalytic" evidence="2">
    <location>
        <begin position="2194"/>
        <end position="2447"/>
    </location>
</feature>
<dbReference type="PROSITE" id="PS52045">
    <property type="entry name" value="NEPROSIN_PEP_CD"/>
    <property type="match status" value="6"/>
</dbReference>
<dbReference type="PANTHER" id="PTHR31589">
    <property type="entry name" value="PROTEIN, PUTATIVE (DUF239)-RELATED-RELATED"/>
    <property type="match status" value="1"/>
</dbReference>
<proteinExistence type="predicted"/>
<dbReference type="Pfam" id="PF03080">
    <property type="entry name" value="Neprosin"/>
    <property type="match status" value="6"/>
</dbReference>
<reference evidence="3 4" key="1">
    <citation type="submission" date="2021-05" db="EMBL/GenBank/DDBJ databases">
        <title>Genome Assembly of Synthetic Allotetraploid Brassica napus Reveals Homoeologous Exchanges between Subgenomes.</title>
        <authorList>
            <person name="Davis J.T."/>
        </authorList>
    </citation>
    <scope>NUCLEOTIDE SEQUENCE [LARGE SCALE GENOMIC DNA]</scope>
    <source>
        <strain evidence="4">cv. Da-Ae</strain>
        <tissue evidence="3">Seedling</tissue>
    </source>
</reference>
<feature type="domain" description="Neprosin PEP catalytic" evidence="2">
    <location>
        <begin position="1444"/>
        <end position="1695"/>
    </location>
</feature>
<evidence type="ECO:0000256" key="1">
    <source>
        <dbReference type="SAM" id="SignalP"/>
    </source>
</evidence>
<sequence length="2840" mass="318422">MAANCKRVSFLLALVMTVVVVTLCSSFVSGEKEVSDLKISTHLKRLNKPPLKSIKSPDGDVIDCVPITDQPALAHPLLINHTVQMSPSFNPESVFSESKVSSRTKNQQPNDITQLWHVNGKCPENTVSIRRTTKQDLYRASSVESFGMKSQKSIPKLKSYDTTGVLPQNGHQHAIMYVEDGVFYGAKAKINVWNPDVEMPNEFSLAQIWVLGGNFNSDLNSIEAGWQVSPQLYGDNHTRLFTYWTSDAYQGTGCYNLLCSGFVQINREIAMGGSISPLSSYGNSQYDITILIWKDPKEGHWWLQFGEKYIMGYWPASLFSYLSESASMIEWGGEVVNSQSEAGQHTTTQMGSGRFAEEGWGKASYFKNVQVVDGSNKLRNPENLQVFTDEENCYNVKSGNGGSWGSHFYYGGPATIAIRVDGHEFSHHQEVKILRHLKRLNKPAVKSIKSEDGDVIDCVPITNQPAFDHPLLKHHTMQMRPSFIPESDSTYINEETKTINQVWHKAGECPDNTVPIRRTKKEDLLRPKSMKRFGRKPHHSIPRTTTFDPTKGHQYAIMGARNGKFYGTEVVINLWKPYVQVPDEFSLAQTWIVSGSGSSLNTIEAGWQVYPELYDDNRPRFFVYWTRDGYRRTGCYNLLCSGFVQTSNRYSVGGAYNIVSRYGGTQYDISILIWKDRKTGNWWLRVGKDIIGYWPGKLFTSLGNGATRVEWGGEIVNLKTGGKHTSTDMGSGHFADEGYKKASYVRNLKIVDGTNTLREPKSLYYFADKHNCYNVKTGNAGTSWGIHFFYGGPGRNVKMGNISSAQSSSPSLPIDSTFDLPSPLPSWPSGEGFAKGIIDLGGLEVFQVTKFNKVWTVYEGGQDNLGATFLEPSSLPEGFSLLGFYAQPNNHKLFGWTLVGKDISGDSLRPPVDYLLLWSGKSTKVENNKDQTGYFWQPVPPDGYSAVGLIVTTTAEKPPLDKIRCVRSDLTDQSEPDALIWESNGFGVSSSKPVNRGTQASSVCVGTFTSNPALACLKNNKFNFSCMPSKVQIDALFKTYAPLIHFHKDEKYLPSSVNWFFSNGALLYKKGEESNPVPVEPNGSNLPQGEANDGLYWLDLPVASDARKRVQAGDLQSMEVYLHIKPLKLATIPLGRIGEHIGDWEHFTLRISNFSGKLLRMYLSQHSKGSWIDPPEIEFQSGGNKPVAYASLNGHAMYSKPGLVLQGRDDVGIRNDTGKSEKVFDTAVRFRVVCAEYLKEVEEPAWLNYMRHWGPKIDYGREDEIKGVEKIVVGESLKSVFRSAVNGLPNEVFGEEGPTGPKLKRNWLALMVIGVIISPCVHGNEFSDHKEIEVERLLKRLNKHALISIKSEDGDIIDCVPIHSQLAFDHPLLKNHNIQMRPNIIPESTSTYTKNYTNVTQAWHKSGICPENTVSIRKIKKEDILRSNFIENFGKKMTPGILLYGSSSVHEYAVMNCKKGKYFGTKFAVNIWKPKVQVPNEFSLAQTWLSSGVGTNLNTIEAGFQVLPSLYGDNNLRLFVYWTADNYQKTGCYNTNCPGFVQTSNRITVGGTFKSVSKYDGIQIAVLVMIWKDGDYWWLQINKELVGYWPAKLFSSLGKGATEVLWGGEIVNEKTGGKHTSTDMGSGHFADEGHRKASYFRNIMTVDKTNTLREPQGVYPTITNDNCYNIKEGPLMMIGVILSPCLYGKEFSDHQEIKVQSLLKRLNKNALMSIKSEDGDIIDCVPINNQPAFDHPLLRNHTIQMRPSFIPESTSTYTKKKIKATQAWHKNGRCPKNTVPIRRIKKEDILRSKSIESFGRKTNPSIPEDNTYDPSRGHEYAVMNSMQGTYFGTKCTVNMWKPEVQVPDEFSLAQTWLVSGVGTTRNTIEAGLQVFPRIYGDNNLRLFVYWTADGYQSTGCYNNACPGFVQRSNRLTVGVAFTTVSQYEGDQYELSILIWKDGENWWLQIGEELVGYWPGQLFNSLGNGATIVQWGGEIINRETDGKHTSTDMGSGHFADEGFKKASYFRNLMTIDGTNTLTEPQGVYPSTGHDNCYNIKAGDVGTSWGIMFFLILGMVIPIVVGTFPGKSKPSDLHEQEIELRLKQLNKPAIKSIHSPDGDIIDCVWIYDQPAFDHPLFKNHTIQRRPRSNSIRDKTGGNKTYIIHQLWRTKGECPENTIPIRRTTRDDLIRSGSIKNYGRKSPPPTIYHTEGAQTEEVHEHTCVYVDYGQFHGSKSRISIWKPNVLRTREFSLAQTWVVNGDWDTGLNTLESGWQILHALYGDKNPRLFAYWTGDTYRETGCYNLDCPGFVQVSRHISLGAALNTFSTYNGEQYDFLLTIEKDQETGLWWLKFETYLIGYWPSFIVPKLAASARKIAWGGEIVYYTSGRGTHTLTQMGSGHFAEKGFRKAAYFNSLEYIDTSNYPITPSPQNLEATVTRPECYNLQVGSSQRWGTYFFYGGPVALMMIGVIISPCLYGKEFSDHQEIKVQRLLKRLNKQALISIMSEDGDIIDCVPVHSQPAFDHPLLKNHTIQMRPSFIPESTSTYTKKKINATQAWTKNGRCPKDTVPIRRIKKEDILRSKSIESFGKKTMTPGILLYGSSSVLEDDPSIGHEYAVMNAMNGLYFGTQFSVNIWKPQVQVRNEFSLAQTWLSSGAGTALNTIEAGLQVYPGKYGDNNVRLFVYWTADGYQRTGCYNTDCPGFVQRSSIVTVGGAYTTVSEYNGNQYELSMLIWKDSGNWWLRIGEELVGYWPGELFNSIGSGATRVLWGGEIVNVETGGQHTATDMGSGHFADEGFGKASFFRSLMTVDGFNTLREAQGLYPQITNSNCYNVKAGDAGTTWGVYFFYGGPGLNARCP</sequence>
<dbReference type="Pfam" id="PF14365">
    <property type="entry name" value="Neprosin_AP"/>
    <property type="match status" value="6"/>
</dbReference>